<proteinExistence type="predicted"/>
<feature type="active site" evidence="1">
    <location>
        <position position="243"/>
    </location>
</feature>
<dbReference type="Gene3D" id="3.40.50.1110">
    <property type="entry name" value="SGNH hydrolase"/>
    <property type="match status" value="1"/>
</dbReference>
<evidence type="ECO:0000313" key="6">
    <source>
        <dbReference type="Proteomes" id="UP000295444"/>
    </source>
</evidence>
<dbReference type="Pfam" id="PF13472">
    <property type="entry name" value="Lipase_GDSL_2"/>
    <property type="match status" value="1"/>
</dbReference>
<evidence type="ECO:0000256" key="1">
    <source>
        <dbReference type="PIRSR" id="PIRSR637460-1"/>
    </source>
</evidence>
<organism evidence="5 6">
    <name type="scientific">Labedaea rhizosphaerae</name>
    <dbReference type="NCBI Taxonomy" id="598644"/>
    <lineage>
        <taxon>Bacteria</taxon>
        <taxon>Bacillati</taxon>
        <taxon>Actinomycetota</taxon>
        <taxon>Actinomycetes</taxon>
        <taxon>Pseudonocardiales</taxon>
        <taxon>Pseudonocardiaceae</taxon>
        <taxon>Labedaea</taxon>
    </lineage>
</organism>
<sequence>MRVLRLALLPVLALTAMLAFTLPASAAGDNYVALGDSYSSGVGAGSYLSDSGSCKRSQNAYAELWASSHSVNSLTFVACSGAVTSDVINSQVNSLSSSTSLVTITIGGNDAGFADVMETCNLGSDQDCVDRVNQAKAFATSELPGRLDNTYNAIRQHAPYARVIVLGYPRMYAVPGSCWAGLSDTKRSAINSGADTVDQVTAGRASAHGFTFGDVRGTFGGHELCSGSPWLHSWAWPVDESYHPTASGQNGGYYAELRSITG</sequence>
<keyword evidence="5" id="KW-0378">Hydrolase</keyword>
<feature type="disulfide bond" evidence="2">
    <location>
        <begin position="120"/>
        <end position="128"/>
    </location>
</feature>
<comment type="caution">
    <text evidence="5">The sequence shown here is derived from an EMBL/GenBank/DDBJ whole genome shotgun (WGS) entry which is preliminary data.</text>
</comment>
<feature type="active site" description="Nucleophile" evidence="1">
    <location>
        <position position="37"/>
    </location>
</feature>
<accession>A0A4R6S3Q9</accession>
<dbReference type="RefSeq" id="WP_133852910.1">
    <property type="nucleotide sequence ID" value="NZ_SNXZ01000006.1"/>
</dbReference>
<dbReference type="PANTHER" id="PTHR37981">
    <property type="entry name" value="LIPASE 2"/>
    <property type="match status" value="1"/>
</dbReference>
<name>A0A4R6S3Q9_LABRH</name>
<keyword evidence="2" id="KW-1015">Disulfide bond</keyword>
<dbReference type="InterPro" id="IPR036514">
    <property type="entry name" value="SGNH_hydro_sf"/>
</dbReference>
<evidence type="ECO:0000256" key="2">
    <source>
        <dbReference type="PIRSR" id="PIRSR637460-2"/>
    </source>
</evidence>
<feature type="disulfide bond" evidence="2">
    <location>
        <begin position="54"/>
        <end position="79"/>
    </location>
</feature>
<dbReference type="InterPro" id="IPR037460">
    <property type="entry name" value="SEST-like"/>
</dbReference>
<dbReference type="PANTHER" id="PTHR37981:SF1">
    <property type="entry name" value="SGNH HYDROLASE-TYPE ESTERASE DOMAIN-CONTAINING PROTEIN"/>
    <property type="match status" value="1"/>
</dbReference>
<evidence type="ECO:0000313" key="5">
    <source>
        <dbReference type="EMBL" id="TDP93923.1"/>
    </source>
</evidence>
<dbReference type="CDD" id="cd01823">
    <property type="entry name" value="SEST_like"/>
    <property type="match status" value="1"/>
</dbReference>
<dbReference type="GO" id="GO:0004806">
    <property type="term" value="F:triacylglycerol lipase activity"/>
    <property type="evidence" value="ECO:0007669"/>
    <property type="project" value="TreeGrafter"/>
</dbReference>
<dbReference type="EMBL" id="SNXZ01000006">
    <property type="protein sequence ID" value="TDP93923.1"/>
    <property type="molecule type" value="Genomic_DNA"/>
</dbReference>
<dbReference type="InterPro" id="IPR013830">
    <property type="entry name" value="SGNH_hydro"/>
</dbReference>
<dbReference type="AlphaFoldDB" id="A0A4R6S3Q9"/>
<reference evidence="5 6" key="1">
    <citation type="submission" date="2019-03" db="EMBL/GenBank/DDBJ databases">
        <title>Genomic Encyclopedia of Type Strains, Phase IV (KMG-IV): sequencing the most valuable type-strain genomes for metagenomic binning, comparative biology and taxonomic classification.</title>
        <authorList>
            <person name="Goeker M."/>
        </authorList>
    </citation>
    <scope>NUCLEOTIDE SEQUENCE [LARGE SCALE GENOMIC DNA]</scope>
    <source>
        <strain evidence="5 6">DSM 45361</strain>
    </source>
</reference>
<feature type="disulfide bond" evidence="2">
    <location>
        <begin position="178"/>
        <end position="225"/>
    </location>
</feature>
<dbReference type="GO" id="GO:0019433">
    <property type="term" value="P:triglyceride catabolic process"/>
    <property type="evidence" value="ECO:0007669"/>
    <property type="project" value="TreeGrafter"/>
</dbReference>
<feature type="domain" description="SGNH hydrolase-type esterase" evidence="4">
    <location>
        <begin position="33"/>
        <end position="249"/>
    </location>
</feature>
<evidence type="ECO:0000259" key="4">
    <source>
        <dbReference type="Pfam" id="PF13472"/>
    </source>
</evidence>
<keyword evidence="3" id="KW-0732">Signal</keyword>
<dbReference type="SUPFAM" id="SSF52266">
    <property type="entry name" value="SGNH hydrolase"/>
    <property type="match status" value="1"/>
</dbReference>
<keyword evidence="6" id="KW-1185">Reference proteome</keyword>
<dbReference type="Proteomes" id="UP000295444">
    <property type="component" value="Unassembled WGS sequence"/>
</dbReference>
<dbReference type="OrthoDB" id="5503950at2"/>
<feature type="chain" id="PRO_5020971289" evidence="3">
    <location>
        <begin position="27"/>
        <end position="262"/>
    </location>
</feature>
<evidence type="ECO:0000256" key="3">
    <source>
        <dbReference type="SAM" id="SignalP"/>
    </source>
</evidence>
<feature type="signal peptide" evidence="3">
    <location>
        <begin position="1"/>
        <end position="26"/>
    </location>
</feature>
<gene>
    <name evidence="5" type="ORF">EV186_106317</name>
</gene>
<protein>
    <submittedName>
        <fullName evidence="5">GDSL-like lipase/acylhydrolase family protein</fullName>
    </submittedName>
</protein>